<dbReference type="VEuPathDB" id="FungiDB:PV06_03182"/>
<dbReference type="GeneID" id="27355256"/>
<organism evidence="3 4">
    <name type="scientific">Exophiala oligosperma</name>
    <dbReference type="NCBI Taxonomy" id="215243"/>
    <lineage>
        <taxon>Eukaryota</taxon>
        <taxon>Fungi</taxon>
        <taxon>Dikarya</taxon>
        <taxon>Ascomycota</taxon>
        <taxon>Pezizomycotina</taxon>
        <taxon>Eurotiomycetes</taxon>
        <taxon>Chaetothyriomycetidae</taxon>
        <taxon>Chaetothyriales</taxon>
        <taxon>Herpotrichiellaceae</taxon>
        <taxon>Exophiala</taxon>
    </lineage>
</organism>
<dbReference type="STRING" id="215243.A0A0D2AY18"/>
<protein>
    <recommendedName>
        <fullName evidence="2">Isochorismatase-like domain-containing protein</fullName>
    </recommendedName>
</protein>
<sequence length="244" mass="26663">MINNSACRRVFMNRTSHCTRRSNNRPFGVSTFTRYARMASSESKRIVNPVLFICDIQEKFRTAIWEFPKVISTSAKMIKAARILDIPVYVTTQNASRLGATVSELKALLPKGSDSTATTDVDKTAFSMLVPGLTRQLNANGKRLSVIIVGIETHICVTQTALDLLSQGHKVYVLADGVSSCNAAERPVALSRLAREGCVVTTSESLLFELVGDAKDGNFKAVSGLVKETKEETKDAVETLCSRL</sequence>
<dbReference type="InterPro" id="IPR050993">
    <property type="entry name" value="Isochorismatase_domain"/>
</dbReference>
<reference evidence="3 4" key="1">
    <citation type="submission" date="2015-01" db="EMBL/GenBank/DDBJ databases">
        <title>The Genome Sequence of Exophiala oligosperma CBS72588.</title>
        <authorList>
            <consortium name="The Broad Institute Genomics Platform"/>
            <person name="Cuomo C."/>
            <person name="de Hoog S."/>
            <person name="Gorbushina A."/>
            <person name="Stielow B."/>
            <person name="Teixiera M."/>
            <person name="Abouelleil A."/>
            <person name="Chapman S.B."/>
            <person name="Priest M."/>
            <person name="Young S.K."/>
            <person name="Wortman J."/>
            <person name="Nusbaum C."/>
            <person name="Birren B."/>
        </authorList>
    </citation>
    <scope>NUCLEOTIDE SEQUENCE [LARGE SCALE GENOMIC DNA]</scope>
    <source>
        <strain evidence="3 4">CBS 72588</strain>
    </source>
</reference>
<evidence type="ECO:0000313" key="4">
    <source>
        <dbReference type="Proteomes" id="UP000053342"/>
    </source>
</evidence>
<dbReference type="Gene3D" id="3.40.50.850">
    <property type="entry name" value="Isochorismatase-like"/>
    <property type="match status" value="1"/>
</dbReference>
<dbReference type="AlphaFoldDB" id="A0A0D2AY18"/>
<name>A0A0D2AY18_9EURO</name>
<feature type="domain" description="Isochorismatase-like" evidence="2">
    <location>
        <begin position="50"/>
        <end position="204"/>
    </location>
</feature>
<dbReference type="HOGENOM" id="CLU_066901_0_0_1"/>
<dbReference type="Proteomes" id="UP000053342">
    <property type="component" value="Unassembled WGS sequence"/>
</dbReference>
<dbReference type="PANTHER" id="PTHR14119">
    <property type="entry name" value="HYDROLASE"/>
    <property type="match status" value="1"/>
</dbReference>
<dbReference type="InterPro" id="IPR000868">
    <property type="entry name" value="Isochorismatase-like_dom"/>
</dbReference>
<accession>A0A0D2AY18</accession>
<dbReference type="EMBL" id="KN847334">
    <property type="protein sequence ID" value="KIW44731.1"/>
    <property type="molecule type" value="Genomic_DNA"/>
</dbReference>
<evidence type="ECO:0000256" key="1">
    <source>
        <dbReference type="ARBA" id="ARBA00006336"/>
    </source>
</evidence>
<dbReference type="SUPFAM" id="SSF52499">
    <property type="entry name" value="Isochorismatase-like hydrolases"/>
    <property type="match status" value="1"/>
</dbReference>
<keyword evidence="4" id="KW-1185">Reference proteome</keyword>
<dbReference type="Pfam" id="PF00857">
    <property type="entry name" value="Isochorismatase"/>
    <property type="match status" value="1"/>
</dbReference>
<gene>
    <name evidence="3" type="ORF">PV06_03182</name>
</gene>
<dbReference type="InterPro" id="IPR036380">
    <property type="entry name" value="Isochorismatase-like_sf"/>
</dbReference>
<proteinExistence type="inferred from homology"/>
<dbReference type="PANTHER" id="PTHR14119:SF3">
    <property type="entry name" value="ISOCHORISMATASE DOMAIN-CONTAINING PROTEIN 2"/>
    <property type="match status" value="1"/>
</dbReference>
<evidence type="ECO:0000259" key="2">
    <source>
        <dbReference type="Pfam" id="PF00857"/>
    </source>
</evidence>
<evidence type="ECO:0000313" key="3">
    <source>
        <dbReference type="EMBL" id="KIW44731.1"/>
    </source>
</evidence>
<dbReference type="OrthoDB" id="269496at2759"/>
<dbReference type="RefSeq" id="XP_016264947.1">
    <property type="nucleotide sequence ID" value="XM_016403942.1"/>
</dbReference>
<comment type="similarity">
    <text evidence="1">Belongs to the isochorismatase family.</text>
</comment>